<reference evidence="2 3" key="1">
    <citation type="submission" date="2018-04" db="EMBL/GenBank/DDBJ databases">
        <title>WGS assembly of Panicum hallii var. hallii HAL2.</title>
        <authorList>
            <person name="Lovell J."/>
            <person name="Jenkins J."/>
            <person name="Lowry D."/>
            <person name="Mamidi S."/>
            <person name="Sreedasyam A."/>
            <person name="Weng X."/>
            <person name="Barry K."/>
            <person name="Bonette J."/>
            <person name="Campitelli B."/>
            <person name="Daum C."/>
            <person name="Gordon S."/>
            <person name="Gould B."/>
            <person name="Lipzen A."/>
            <person name="MacQueen A."/>
            <person name="Palacio-Mejia J."/>
            <person name="Plott C."/>
            <person name="Shakirov E."/>
            <person name="Shu S."/>
            <person name="Yoshinaga Y."/>
            <person name="Zane M."/>
            <person name="Rokhsar D."/>
            <person name="Grimwood J."/>
            <person name="Schmutz J."/>
            <person name="Juenger T."/>
        </authorList>
    </citation>
    <scope>NUCLEOTIDE SEQUENCE [LARGE SCALE GENOMIC DNA]</scope>
    <source>
        <strain evidence="3">cv. HAL2</strain>
    </source>
</reference>
<dbReference type="Gramene" id="PUZ39289">
    <property type="protein sequence ID" value="PUZ39289"/>
    <property type="gene ID" value="GQ55_9G277800"/>
</dbReference>
<protein>
    <submittedName>
        <fullName evidence="2">Uncharacterized protein</fullName>
    </submittedName>
</protein>
<keyword evidence="3" id="KW-1185">Reference proteome</keyword>
<gene>
    <name evidence="2" type="ORF">GQ55_9G277800</name>
</gene>
<name>A0A2T7C7G4_9POAL</name>
<evidence type="ECO:0000313" key="2">
    <source>
        <dbReference type="EMBL" id="PUZ39289.1"/>
    </source>
</evidence>
<dbReference type="AlphaFoldDB" id="A0A2T7C7G4"/>
<feature type="compositionally biased region" description="Basic and acidic residues" evidence="1">
    <location>
        <begin position="1"/>
        <end position="17"/>
    </location>
</feature>
<evidence type="ECO:0000313" key="3">
    <source>
        <dbReference type="Proteomes" id="UP000244336"/>
    </source>
</evidence>
<evidence type="ECO:0000256" key="1">
    <source>
        <dbReference type="SAM" id="MobiDB-lite"/>
    </source>
</evidence>
<feature type="region of interest" description="Disordered" evidence="1">
    <location>
        <begin position="1"/>
        <end position="79"/>
    </location>
</feature>
<dbReference type="Proteomes" id="UP000244336">
    <property type="component" value="Chromosome 9"/>
</dbReference>
<organism evidence="2 3">
    <name type="scientific">Panicum hallii var. hallii</name>
    <dbReference type="NCBI Taxonomy" id="1504633"/>
    <lineage>
        <taxon>Eukaryota</taxon>
        <taxon>Viridiplantae</taxon>
        <taxon>Streptophyta</taxon>
        <taxon>Embryophyta</taxon>
        <taxon>Tracheophyta</taxon>
        <taxon>Spermatophyta</taxon>
        <taxon>Magnoliopsida</taxon>
        <taxon>Liliopsida</taxon>
        <taxon>Poales</taxon>
        <taxon>Poaceae</taxon>
        <taxon>PACMAD clade</taxon>
        <taxon>Panicoideae</taxon>
        <taxon>Panicodae</taxon>
        <taxon>Paniceae</taxon>
        <taxon>Panicinae</taxon>
        <taxon>Panicum</taxon>
        <taxon>Panicum sect. Panicum</taxon>
    </lineage>
</organism>
<feature type="compositionally biased region" description="Basic residues" evidence="1">
    <location>
        <begin position="47"/>
        <end position="62"/>
    </location>
</feature>
<accession>A0A2T7C7G4</accession>
<sequence length="79" mass="8668">MRRAGEVNRVRWPKEGGEQGETNQAPELLEQGGEGRRSGEGSCSRPRAPRRGSRASLRKRIRGCGSKSTKGRCRGTSWG</sequence>
<proteinExistence type="predicted"/>
<dbReference type="EMBL" id="CM009757">
    <property type="protein sequence ID" value="PUZ39289.1"/>
    <property type="molecule type" value="Genomic_DNA"/>
</dbReference>